<keyword evidence="3" id="KW-1185">Reference proteome</keyword>
<protein>
    <submittedName>
        <fullName evidence="2">Putative major pilin subunit</fullName>
    </submittedName>
</protein>
<dbReference type="Gene3D" id="3.30.700.10">
    <property type="entry name" value="Glycoprotein, Type 4 Pilin"/>
    <property type="match status" value="1"/>
</dbReference>
<organism evidence="2 3">
    <name type="scientific">Tautonia plasticadhaerens</name>
    <dbReference type="NCBI Taxonomy" id="2527974"/>
    <lineage>
        <taxon>Bacteria</taxon>
        <taxon>Pseudomonadati</taxon>
        <taxon>Planctomycetota</taxon>
        <taxon>Planctomycetia</taxon>
        <taxon>Isosphaerales</taxon>
        <taxon>Isosphaeraceae</taxon>
        <taxon>Tautonia</taxon>
    </lineage>
</organism>
<proteinExistence type="predicted"/>
<dbReference type="Pfam" id="PF07963">
    <property type="entry name" value="N_methyl"/>
    <property type="match status" value="1"/>
</dbReference>
<evidence type="ECO:0000259" key="1">
    <source>
        <dbReference type="Pfam" id="PF07596"/>
    </source>
</evidence>
<dbReference type="NCBIfam" id="TIGR04294">
    <property type="entry name" value="pre_pil_HX9DG"/>
    <property type="match status" value="1"/>
</dbReference>
<dbReference type="InterPro" id="IPR011453">
    <property type="entry name" value="DUF1559"/>
</dbReference>
<dbReference type="OrthoDB" id="276696at2"/>
<dbReference type="KEGG" id="tpla:ElP_38560"/>
<dbReference type="InterPro" id="IPR012902">
    <property type="entry name" value="N_methyl_site"/>
</dbReference>
<dbReference type="SUPFAM" id="SSF54523">
    <property type="entry name" value="Pili subunits"/>
    <property type="match status" value="1"/>
</dbReference>
<dbReference type="AlphaFoldDB" id="A0A518H525"/>
<dbReference type="PANTHER" id="PTHR30093">
    <property type="entry name" value="GENERAL SECRETION PATHWAY PROTEIN G"/>
    <property type="match status" value="1"/>
</dbReference>
<dbReference type="EMBL" id="CP036426">
    <property type="protein sequence ID" value="QDV35946.1"/>
    <property type="molecule type" value="Genomic_DNA"/>
</dbReference>
<dbReference type="PANTHER" id="PTHR30093:SF2">
    <property type="entry name" value="TYPE II SECRETION SYSTEM PROTEIN H"/>
    <property type="match status" value="1"/>
</dbReference>
<gene>
    <name evidence="2" type="ORF">ElP_38560</name>
</gene>
<sequence length="359" mass="38558">MKSRTSSRRGFTLIELLVVIAIIGVLIALLLPAVQSAREAARRAQCTNNLKQIGLGLANYESSYGVFPPASFYYAKPNDGSCSGPIYGSRGHSMFTMILPFVEQGNIYQAINMDLPPAGVAGTSSQGMGYIQSTAYVTVVNSFVCPSDIDTKSSFTAGVNGNAYSPTSYAASTGTNDVYRWWLGCPNMIPTDGAFSVDDKTFKISEYRDGLSNTIFVGEKARFINDPDEIFNFWNRSLWFGAAGHTRPQGMASTGPRLNSGLLVPEPEGVWTAPADSQSWIYQNGGGLEMGQFGFLSQHPGGANFLFGDGSVRFLKETIDIGNAAQFAPSAAGNGQDRVGIYRNLSTRKGGEVVSADQF</sequence>
<name>A0A518H525_9BACT</name>
<dbReference type="PROSITE" id="PS00409">
    <property type="entry name" value="PROKAR_NTER_METHYL"/>
    <property type="match status" value="1"/>
</dbReference>
<accession>A0A518H525</accession>
<feature type="domain" description="DUF1559" evidence="1">
    <location>
        <begin position="35"/>
        <end position="321"/>
    </location>
</feature>
<dbReference type="InterPro" id="IPR045584">
    <property type="entry name" value="Pilin-like"/>
</dbReference>
<evidence type="ECO:0000313" key="3">
    <source>
        <dbReference type="Proteomes" id="UP000317835"/>
    </source>
</evidence>
<reference evidence="2 3" key="1">
    <citation type="submission" date="2019-02" db="EMBL/GenBank/DDBJ databases">
        <title>Deep-cultivation of Planctomycetes and their phenomic and genomic characterization uncovers novel biology.</title>
        <authorList>
            <person name="Wiegand S."/>
            <person name="Jogler M."/>
            <person name="Boedeker C."/>
            <person name="Pinto D."/>
            <person name="Vollmers J."/>
            <person name="Rivas-Marin E."/>
            <person name="Kohn T."/>
            <person name="Peeters S.H."/>
            <person name="Heuer A."/>
            <person name="Rast P."/>
            <person name="Oberbeckmann S."/>
            <person name="Bunk B."/>
            <person name="Jeske O."/>
            <person name="Meyerdierks A."/>
            <person name="Storesund J.E."/>
            <person name="Kallscheuer N."/>
            <person name="Luecker S."/>
            <person name="Lage O.M."/>
            <person name="Pohl T."/>
            <person name="Merkel B.J."/>
            <person name="Hornburger P."/>
            <person name="Mueller R.-W."/>
            <person name="Bruemmer F."/>
            <person name="Labrenz M."/>
            <person name="Spormann A.M."/>
            <person name="Op den Camp H."/>
            <person name="Overmann J."/>
            <person name="Amann R."/>
            <person name="Jetten M.S.M."/>
            <person name="Mascher T."/>
            <person name="Medema M.H."/>
            <person name="Devos D.P."/>
            <person name="Kaster A.-K."/>
            <person name="Ovreas L."/>
            <person name="Rohde M."/>
            <person name="Galperin M.Y."/>
            <person name="Jogler C."/>
        </authorList>
    </citation>
    <scope>NUCLEOTIDE SEQUENCE [LARGE SCALE GENOMIC DNA]</scope>
    <source>
        <strain evidence="2 3">ElP</strain>
    </source>
</reference>
<dbReference type="Proteomes" id="UP000317835">
    <property type="component" value="Chromosome"/>
</dbReference>
<dbReference type="RefSeq" id="WP_145271890.1">
    <property type="nucleotide sequence ID" value="NZ_CP036426.1"/>
</dbReference>
<dbReference type="InterPro" id="IPR027558">
    <property type="entry name" value="Pre_pil_HX9DG_C"/>
</dbReference>
<dbReference type="Pfam" id="PF07596">
    <property type="entry name" value="SBP_bac_10"/>
    <property type="match status" value="1"/>
</dbReference>
<evidence type="ECO:0000313" key="2">
    <source>
        <dbReference type="EMBL" id="QDV35946.1"/>
    </source>
</evidence>
<dbReference type="NCBIfam" id="TIGR02532">
    <property type="entry name" value="IV_pilin_GFxxxE"/>
    <property type="match status" value="1"/>
</dbReference>